<organism evidence="6 7">
    <name type="scientific">Paralvinella palmiformis</name>
    <dbReference type="NCBI Taxonomy" id="53620"/>
    <lineage>
        <taxon>Eukaryota</taxon>
        <taxon>Metazoa</taxon>
        <taxon>Spiralia</taxon>
        <taxon>Lophotrochozoa</taxon>
        <taxon>Annelida</taxon>
        <taxon>Polychaeta</taxon>
        <taxon>Sedentaria</taxon>
        <taxon>Canalipalpata</taxon>
        <taxon>Terebellida</taxon>
        <taxon>Terebelliformia</taxon>
        <taxon>Alvinellidae</taxon>
        <taxon>Paralvinella</taxon>
    </lineage>
</organism>
<comment type="caution">
    <text evidence="6">The sequence shown here is derived from an EMBL/GenBank/DDBJ whole genome shotgun (WGS) entry which is preliminary data.</text>
</comment>
<dbReference type="PROSITE" id="PS50222">
    <property type="entry name" value="EF_HAND_2"/>
    <property type="match status" value="1"/>
</dbReference>
<evidence type="ECO:0000256" key="3">
    <source>
        <dbReference type="ARBA" id="ARBA00022837"/>
    </source>
</evidence>
<reference evidence="6" key="1">
    <citation type="journal article" date="2023" name="Mol. Biol. Evol.">
        <title>Third-Generation Sequencing Reveals the Adaptive Role of the Epigenome in Three Deep-Sea Polychaetes.</title>
        <authorList>
            <person name="Perez M."/>
            <person name="Aroh O."/>
            <person name="Sun Y."/>
            <person name="Lan Y."/>
            <person name="Juniper S.K."/>
            <person name="Young C.R."/>
            <person name="Angers B."/>
            <person name="Qian P.Y."/>
        </authorList>
    </citation>
    <scope>NUCLEOTIDE SEQUENCE</scope>
    <source>
        <strain evidence="6">P08H-3</strain>
    </source>
</reference>
<evidence type="ECO:0000256" key="4">
    <source>
        <dbReference type="SAM" id="SignalP"/>
    </source>
</evidence>
<feature type="domain" description="EF-hand" evidence="5">
    <location>
        <begin position="71"/>
        <end position="106"/>
    </location>
</feature>
<dbReference type="GO" id="GO:0005509">
    <property type="term" value="F:calcium ion binding"/>
    <property type="evidence" value="ECO:0007669"/>
    <property type="project" value="InterPro"/>
</dbReference>
<dbReference type="EMBL" id="JAODUP010000092">
    <property type="protein sequence ID" value="KAK2162749.1"/>
    <property type="molecule type" value="Genomic_DNA"/>
</dbReference>
<keyword evidence="2" id="KW-0677">Repeat</keyword>
<dbReference type="PANTHER" id="PTHR23104">
    <property type="entry name" value="MULTIPLE COAGULATION FACTOR DEFICIENCY PROTEIN 2 NEURAL STEM CELL DERIVED NEURONAL SURVIVAL PROTEIN"/>
    <property type="match status" value="1"/>
</dbReference>
<dbReference type="PROSITE" id="PS51257">
    <property type="entry name" value="PROKAR_LIPOPROTEIN"/>
    <property type="match status" value="1"/>
</dbReference>
<dbReference type="InterPro" id="IPR002048">
    <property type="entry name" value="EF_hand_dom"/>
</dbReference>
<dbReference type="AlphaFoldDB" id="A0AAD9K0Y9"/>
<dbReference type="InterPro" id="IPR052110">
    <property type="entry name" value="MCFD2-like"/>
</dbReference>
<keyword evidence="7" id="KW-1185">Reference proteome</keyword>
<dbReference type="PROSITE" id="PS00018">
    <property type="entry name" value="EF_HAND_1"/>
    <property type="match status" value="2"/>
</dbReference>
<evidence type="ECO:0000256" key="2">
    <source>
        <dbReference type="ARBA" id="ARBA00022737"/>
    </source>
</evidence>
<keyword evidence="1 4" id="KW-0732">Signal</keyword>
<keyword evidence="3" id="KW-0106">Calcium</keyword>
<name>A0AAD9K0Y9_9ANNE</name>
<dbReference type="InterPro" id="IPR011992">
    <property type="entry name" value="EF-hand-dom_pair"/>
</dbReference>
<evidence type="ECO:0000256" key="1">
    <source>
        <dbReference type="ARBA" id="ARBA00022729"/>
    </source>
</evidence>
<protein>
    <recommendedName>
        <fullName evidence="5">EF-hand domain-containing protein</fullName>
    </recommendedName>
</protein>
<evidence type="ECO:0000313" key="6">
    <source>
        <dbReference type="EMBL" id="KAK2162749.1"/>
    </source>
</evidence>
<gene>
    <name evidence="6" type="ORF">LSH36_92g02038</name>
</gene>
<proteinExistence type="predicted"/>
<sequence length="187" mass="21805">MSRCRIKRIQLTLYMALVQLSYSCVTCHSHIADTDPDGDPENPLRNKDFVLDKEHVMEHMEGKINYDHSIDETEVAFQFFSSHDTDSDGRLDGLELYYALEHRLEDTLDRILGKDPGARKRAKQNLRDSYVRAVDRMLREDDTDSDGYLSYMEFSKARVTDRIATSTINLRLQYCITYFSPYLIDSE</sequence>
<evidence type="ECO:0000313" key="7">
    <source>
        <dbReference type="Proteomes" id="UP001208570"/>
    </source>
</evidence>
<evidence type="ECO:0000259" key="5">
    <source>
        <dbReference type="PROSITE" id="PS50222"/>
    </source>
</evidence>
<dbReference type="InterPro" id="IPR018247">
    <property type="entry name" value="EF_Hand_1_Ca_BS"/>
</dbReference>
<dbReference type="Gene3D" id="1.10.238.10">
    <property type="entry name" value="EF-hand"/>
    <property type="match status" value="1"/>
</dbReference>
<accession>A0AAD9K0Y9</accession>
<dbReference type="SUPFAM" id="SSF47473">
    <property type="entry name" value="EF-hand"/>
    <property type="match status" value="1"/>
</dbReference>
<dbReference type="PANTHER" id="PTHR23104:SF1">
    <property type="entry name" value="EF-HAND DOMAIN-CONTAINING PROTEIN"/>
    <property type="match status" value="1"/>
</dbReference>
<feature type="chain" id="PRO_5042043767" description="EF-hand domain-containing protein" evidence="4">
    <location>
        <begin position="24"/>
        <end position="187"/>
    </location>
</feature>
<feature type="signal peptide" evidence="4">
    <location>
        <begin position="1"/>
        <end position="23"/>
    </location>
</feature>
<dbReference type="Proteomes" id="UP001208570">
    <property type="component" value="Unassembled WGS sequence"/>
</dbReference>